<organism evidence="2">
    <name type="scientific">marine sediment metagenome</name>
    <dbReference type="NCBI Taxonomy" id="412755"/>
    <lineage>
        <taxon>unclassified sequences</taxon>
        <taxon>metagenomes</taxon>
        <taxon>ecological metagenomes</taxon>
    </lineage>
</organism>
<dbReference type="InterPro" id="IPR005913">
    <property type="entry name" value="dTDP_dehydrorham_reduct"/>
</dbReference>
<dbReference type="Gene3D" id="3.40.50.720">
    <property type="entry name" value="NAD(P)-binding Rossmann-like Domain"/>
    <property type="match status" value="1"/>
</dbReference>
<evidence type="ECO:0000313" key="2">
    <source>
        <dbReference type="EMBL" id="KKM93169.1"/>
    </source>
</evidence>
<dbReference type="PANTHER" id="PTHR10491">
    <property type="entry name" value="DTDP-4-DEHYDRORHAMNOSE REDUCTASE"/>
    <property type="match status" value="1"/>
</dbReference>
<accession>A0A0F9LDX8</accession>
<dbReference type="GO" id="GO:0019305">
    <property type="term" value="P:dTDP-rhamnose biosynthetic process"/>
    <property type="evidence" value="ECO:0007669"/>
    <property type="project" value="TreeGrafter"/>
</dbReference>
<dbReference type="InterPro" id="IPR029903">
    <property type="entry name" value="RmlD-like-bd"/>
</dbReference>
<protein>
    <recommendedName>
        <fullName evidence="1">RmlD-like substrate binding domain-containing protein</fullName>
    </recommendedName>
</protein>
<reference evidence="2" key="1">
    <citation type="journal article" date="2015" name="Nature">
        <title>Complex archaea that bridge the gap between prokaryotes and eukaryotes.</title>
        <authorList>
            <person name="Spang A."/>
            <person name="Saw J.H."/>
            <person name="Jorgensen S.L."/>
            <person name="Zaremba-Niedzwiedzka K."/>
            <person name="Martijn J."/>
            <person name="Lind A.E."/>
            <person name="van Eijk R."/>
            <person name="Schleper C."/>
            <person name="Guy L."/>
            <person name="Ettema T.J."/>
        </authorList>
    </citation>
    <scope>NUCLEOTIDE SEQUENCE</scope>
</reference>
<dbReference type="InterPro" id="IPR036291">
    <property type="entry name" value="NAD(P)-bd_dom_sf"/>
</dbReference>
<dbReference type="CDD" id="cd05254">
    <property type="entry name" value="dTDP_HR_like_SDR_e"/>
    <property type="match status" value="1"/>
</dbReference>
<dbReference type="Pfam" id="PF04321">
    <property type="entry name" value="RmlD_sub_bind"/>
    <property type="match status" value="1"/>
</dbReference>
<dbReference type="EMBL" id="LAZR01006303">
    <property type="protein sequence ID" value="KKM93169.1"/>
    <property type="molecule type" value="Genomic_DNA"/>
</dbReference>
<dbReference type="AlphaFoldDB" id="A0A0F9LDX8"/>
<gene>
    <name evidence="2" type="ORF">LCGC14_1211170</name>
</gene>
<dbReference type="PANTHER" id="PTHR10491:SF4">
    <property type="entry name" value="METHIONINE ADENOSYLTRANSFERASE 2 SUBUNIT BETA"/>
    <property type="match status" value="1"/>
</dbReference>
<feature type="domain" description="RmlD-like substrate binding" evidence="1">
    <location>
        <begin position="3"/>
        <end position="239"/>
    </location>
</feature>
<dbReference type="GO" id="GO:0005829">
    <property type="term" value="C:cytosol"/>
    <property type="evidence" value="ECO:0007669"/>
    <property type="project" value="TreeGrafter"/>
</dbReference>
<dbReference type="GO" id="GO:0008831">
    <property type="term" value="F:dTDP-4-dehydrorhamnose reductase activity"/>
    <property type="evidence" value="ECO:0007669"/>
    <property type="project" value="TreeGrafter"/>
</dbReference>
<evidence type="ECO:0000259" key="1">
    <source>
        <dbReference type="Pfam" id="PF04321"/>
    </source>
</evidence>
<comment type="caution">
    <text evidence="2">The sequence shown here is derived from an EMBL/GenBank/DDBJ whole genome shotgun (WGS) entry which is preliminary data.</text>
</comment>
<proteinExistence type="predicted"/>
<dbReference type="SUPFAM" id="SSF51735">
    <property type="entry name" value="NAD(P)-binding Rossmann-fold domains"/>
    <property type="match status" value="1"/>
</dbReference>
<sequence>MTNILVLGSSGMLGSMVFDYISRNKNFNVYGTVRNVKYQKDRIFLFDAYDSSQLDNTNILNLNIEYIVNCIGITKPFSKDNDPAGVIRAIKINADFPWELAKYAKKHNIKVIQIGTDCVFSGKKGNYDENDEHDPLDVYGKSKSLGEVFDGTTLIIRGSIIGPELKKEVTFLLEWFLNQEEGETISGWEHHTWNGITTLQFAQICEKIIETDSFDKIIEISYVHHFLPNEIVNKYELMNISNNVFNKKLKINRVNKPDEKVDRTLTSKYDELSKIFVKSDIKTALSELSVYIKRSTIYKI</sequence>
<name>A0A0F9LDX8_9ZZZZ</name>